<feature type="transmembrane region" description="Helical" evidence="1">
    <location>
        <begin position="39"/>
        <end position="60"/>
    </location>
</feature>
<dbReference type="Proteomes" id="UP000004478">
    <property type="component" value="Unassembled WGS sequence"/>
</dbReference>
<dbReference type="EMBL" id="AMGM01000117">
    <property type="protein sequence ID" value="EKB47536.1"/>
    <property type="molecule type" value="Genomic_DNA"/>
</dbReference>
<evidence type="ECO:0000313" key="2">
    <source>
        <dbReference type="EMBL" id="EKB47536.1"/>
    </source>
</evidence>
<reference evidence="2 3" key="1">
    <citation type="journal article" date="2012" name="J. Bacteriol.">
        <title>Draft Genome Sequence of Cecembia lonarensis Strain LW9T, Isolated from Lonar Lake, a Haloalkaline Lake in India.</title>
        <authorList>
            <person name="Shivaji S."/>
            <person name="Ara S."/>
            <person name="Singh A."/>
            <person name="Pinnaka A.K."/>
        </authorList>
    </citation>
    <scope>NUCLEOTIDE SEQUENCE [LARGE SCALE GENOMIC DNA]</scope>
    <source>
        <strain evidence="2 3">LW9</strain>
    </source>
</reference>
<dbReference type="OrthoDB" id="1122768at2"/>
<organism evidence="2 3">
    <name type="scientific">Cecembia lonarensis (strain CCUG 58316 / KCTC 22772 / LW9)</name>
    <dbReference type="NCBI Taxonomy" id="1225176"/>
    <lineage>
        <taxon>Bacteria</taxon>
        <taxon>Pseudomonadati</taxon>
        <taxon>Bacteroidota</taxon>
        <taxon>Cytophagia</taxon>
        <taxon>Cytophagales</taxon>
        <taxon>Cyclobacteriaceae</taxon>
        <taxon>Cecembia</taxon>
    </lineage>
</organism>
<comment type="caution">
    <text evidence="2">The sequence shown here is derived from an EMBL/GenBank/DDBJ whole genome shotgun (WGS) entry which is preliminary data.</text>
</comment>
<keyword evidence="1" id="KW-0812">Transmembrane</keyword>
<dbReference type="Pfam" id="PF13858">
    <property type="entry name" value="DUF4199"/>
    <property type="match status" value="1"/>
</dbReference>
<gene>
    <name evidence="2" type="ORF">B879_03865</name>
</gene>
<dbReference type="RefSeq" id="WP_009186886.1">
    <property type="nucleotide sequence ID" value="NZ_AMGM01000117.1"/>
</dbReference>
<accession>K1KYE8</accession>
<feature type="transmembrane region" description="Helical" evidence="1">
    <location>
        <begin position="80"/>
        <end position="100"/>
    </location>
</feature>
<evidence type="ECO:0008006" key="4">
    <source>
        <dbReference type="Google" id="ProtNLM"/>
    </source>
</evidence>
<keyword evidence="1" id="KW-0472">Membrane</keyword>
<protein>
    <recommendedName>
        <fullName evidence="4">DUF4199 domain-containing protein</fullName>
    </recommendedName>
</protein>
<keyword evidence="3" id="KW-1185">Reference proteome</keyword>
<feature type="transmembrane region" description="Helical" evidence="1">
    <location>
        <begin position="15"/>
        <end position="32"/>
    </location>
</feature>
<keyword evidence="1" id="KW-1133">Transmembrane helix</keyword>
<dbReference type="AlphaFoldDB" id="K1KYE8"/>
<name>K1KYE8_CECL9</name>
<evidence type="ECO:0000256" key="1">
    <source>
        <dbReference type="SAM" id="Phobius"/>
    </source>
</evidence>
<dbReference type="InterPro" id="IPR025250">
    <property type="entry name" value="DUF4199"/>
</dbReference>
<sequence>MEETPSTMDPAKKWGVIYGLAGLILSLTIAMFDLATKGIAVQGFVFLITIGLASAMYFMAGKEFKNSNNGYITLGQGFGIAFVVGLIGGAIRAVGFYLYIKFIDSGYMERILEAQTEMQERFGGSPIDPDELPDFVKFFQSPEFLGISTFINVMIGALILGLIVAAIIQKKEDYSY</sequence>
<evidence type="ECO:0000313" key="3">
    <source>
        <dbReference type="Proteomes" id="UP000004478"/>
    </source>
</evidence>
<feature type="transmembrane region" description="Helical" evidence="1">
    <location>
        <begin position="144"/>
        <end position="168"/>
    </location>
</feature>
<proteinExistence type="predicted"/>